<keyword evidence="2 6" id="KW-0963">Cytoplasm</keyword>
<comment type="subunit">
    <text evidence="6">The 20S proteasome core is composed of 28 subunits that are arranged in four stacked rings, resulting in a barrel-shaped structure. The two end rings are each formed by seven alpha subunits, and the two central rings are each formed by seven beta subunits.</text>
</comment>
<evidence type="ECO:0000256" key="2">
    <source>
        <dbReference type="ARBA" id="ARBA00022490"/>
    </source>
</evidence>
<reference evidence="9 10" key="1">
    <citation type="journal article" date="2007" name="Nature">
        <title>Evolution of genes and genomes on the Drosophila phylogeny.</title>
        <authorList>
            <consortium name="Drosophila 12 Genomes Consortium"/>
            <person name="Clark A.G."/>
            <person name="Eisen M.B."/>
            <person name="Smith D.R."/>
            <person name="Bergman C.M."/>
            <person name="Oliver B."/>
            <person name="Markow T.A."/>
            <person name="Kaufman T.C."/>
            <person name="Kellis M."/>
            <person name="Gelbart W."/>
            <person name="Iyer V.N."/>
            <person name="Pollard D.A."/>
            <person name="Sackton T.B."/>
            <person name="Larracuente A.M."/>
            <person name="Singh N.D."/>
            <person name="Abad J.P."/>
            <person name="Abt D.N."/>
            <person name="Adryan B."/>
            <person name="Aguade M."/>
            <person name="Akashi H."/>
            <person name="Anderson W.W."/>
            <person name="Aquadro C.F."/>
            <person name="Ardell D.H."/>
            <person name="Arguello R."/>
            <person name="Artieri C.G."/>
            <person name="Barbash D.A."/>
            <person name="Barker D."/>
            <person name="Barsanti P."/>
            <person name="Batterham P."/>
            <person name="Batzoglou S."/>
            <person name="Begun D."/>
            <person name="Bhutkar A."/>
            <person name="Blanco E."/>
            <person name="Bosak S.A."/>
            <person name="Bradley R.K."/>
            <person name="Brand A.D."/>
            <person name="Brent M.R."/>
            <person name="Brooks A.N."/>
            <person name="Brown R.H."/>
            <person name="Butlin R.K."/>
            <person name="Caggese C."/>
            <person name="Calvi B.R."/>
            <person name="Bernardo de Carvalho A."/>
            <person name="Caspi A."/>
            <person name="Castrezana S."/>
            <person name="Celniker S.E."/>
            <person name="Chang J.L."/>
            <person name="Chapple C."/>
            <person name="Chatterji S."/>
            <person name="Chinwalla A."/>
            <person name="Civetta A."/>
            <person name="Clifton S.W."/>
            <person name="Comeron J.M."/>
            <person name="Costello J.C."/>
            <person name="Coyne J.A."/>
            <person name="Daub J."/>
            <person name="David R.G."/>
            <person name="Delcher A.L."/>
            <person name="Delehaunty K."/>
            <person name="Do C.B."/>
            <person name="Ebling H."/>
            <person name="Edwards K."/>
            <person name="Eickbush T."/>
            <person name="Evans J.D."/>
            <person name="Filipski A."/>
            <person name="Findeiss S."/>
            <person name="Freyhult E."/>
            <person name="Fulton L."/>
            <person name="Fulton R."/>
            <person name="Garcia A.C."/>
            <person name="Gardiner A."/>
            <person name="Garfield D.A."/>
            <person name="Garvin B.E."/>
            <person name="Gibson G."/>
            <person name="Gilbert D."/>
            <person name="Gnerre S."/>
            <person name="Godfrey J."/>
            <person name="Good R."/>
            <person name="Gotea V."/>
            <person name="Gravely B."/>
            <person name="Greenberg A.J."/>
            <person name="Griffiths-Jones S."/>
            <person name="Gross S."/>
            <person name="Guigo R."/>
            <person name="Gustafson E.A."/>
            <person name="Haerty W."/>
            <person name="Hahn M.W."/>
            <person name="Halligan D.L."/>
            <person name="Halpern A.L."/>
            <person name="Halter G.M."/>
            <person name="Han M.V."/>
            <person name="Heger A."/>
            <person name="Hillier L."/>
            <person name="Hinrichs A.S."/>
            <person name="Holmes I."/>
            <person name="Hoskins R.A."/>
            <person name="Hubisz M.J."/>
            <person name="Hultmark D."/>
            <person name="Huntley M.A."/>
            <person name="Jaffe D.B."/>
            <person name="Jagadeeshan S."/>
            <person name="Jeck W.R."/>
            <person name="Johnson J."/>
            <person name="Jones C.D."/>
            <person name="Jordan W.C."/>
            <person name="Karpen G.H."/>
            <person name="Kataoka E."/>
            <person name="Keightley P.D."/>
            <person name="Kheradpour P."/>
            <person name="Kirkness E.F."/>
            <person name="Koerich L.B."/>
            <person name="Kristiansen K."/>
            <person name="Kudrna D."/>
            <person name="Kulathinal R.J."/>
            <person name="Kumar S."/>
            <person name="Kwok R."/>
            <person name="Lander E."/>
            <person name="Langley C.H."/>
            <person name="Lapoint R."/>
            <person name="Lazzaro B.P."/>
            <person name="Lee S.J."/>
            <person name="Levesque L."/>
            <person name="Li R."/>
            <person name="Lin C.F."/>
            <person name="Lin M.F."/>
            <person name="Lindblad-Toh K."/>
            <person name="Llopart A."/>
            <person name="Long M."/>
            <person name="Low L."/>
            <person name="Lozovsky E."/>
            <person name="Lu J."/>
            <person name="Luo M."/>
            <person name="Machado C.A."/>
            <person name="Makalowski W."/>
            <person name="Marzo M."/>
            <person name="Matsuda M."/>
            <person name="Matzkin L."/>
            <person name="McAllister B."/>
            <person name="McBride C.S."/>
            <person name="McKernan B."/>
            <person name="McKernan K."/>
            <person name="Mendez-Lago M."/>
            <person name="Minx P."/>
            <person name="Mollenhauer M.U."/>
            <person name="Montooth K."/>
            <person name="Mount S.M."/>
            <person name="Mu X."/>
            <person name="Myers E."/>
            <person name="Negre B."/>
            <person name="Newfeld S."/>
            <person name="Nielsen R."/>
            <person name="Noor M.A."/>
            <person name="O'Grady P."/>
            <person name="Pachter L."/>
            <person name="Papaceit M."/>
            <person name="Parisi M.J."/>
            <person name="Parisi M."/>
            <person name="Parts L."/>
            <person name="Pedersen J.S."/>
            <person name="Pesole G."/>
            <person name="Phillippy A.M."/>
            <person name="Ponting C.P."/>
            <person name="Pop M."/>
            <person name="Porcelli D."/>
            <person name="Powell J.R."/>
            <person name="Prohaska S."/>
            <person name="Pruitt K."/>
            <person name="Puig M."/>
            <person name="Quesneville H."/>
            <person name="Ram K.R."/>
            <person name="Rand D."/>
            <person name="Rasmussen M.D."/>
            <person name="Reed L.K."/>
            <person name="Reenan R."/>
            <person name="Reily A."/>
            <person name="Remington K.A."/>
            <person name="Rieger T.T."/>
            <person name="Ritchie M.G."/>
            <person name="Robin C."/>
            <person name="Rogers Y.H."/>
            <person name="Rohde C."/>
            <person name="Rozas J."/>
            <person name="Rubenfield M.J."/>
            <person name="Ruiz A."/>
            <person name="Russo S."/>
            <person name="Salzberg S.L."/>
            <person name="Sanchez-Gracia A."/>
            <person name="Saranga D.J."/>
            <person name="Sato H."/>
            <person name="Schaeffer S.W."/>
            <person name="Schatz M.C."/>
            <person name="Schlenke T."/>
            <person name="Schwartz R."/>
            <person name="Segarra C."/>
            <person name="Singh R.S."/>
            <person name="Sirot L."/>
            <person name="Sirota M."/>
            <person name="Sisneros N.B."/>
            <person name="Smith C.D."/>
            <person name="Smith T.F."/>
            <person name="Spieth J."/>
            <person name="Stage D.E."/>
            <person name="Stark A."/>
            <person name="Stephan W."/>
            <person name="Strausberg R.L."/>
            <person name="Strempel S."/>
            <person name="Sturgill D."/>
            <person name="Sutton G."/>
            <person name="Sutton G.G."/>
            <person name="Tao W."/>
            <person name="Teichmann S."/>
            <person name="Tobari Y.N."/>
            <person name="Tomimura Y."/>
            <person name="Tsolas J.M."/>
            <person name="Valente V.L."/>
            <person name="Venter E."/>
            <person name="Venter J.C."/>
            <person name="Vicario S."/>
            <person name="Vieira F.G."/>
            <person name="Vilella A.J."/>
            <person name="Villasante A."/>
            <person name="Walenz B."/>
            <person name="Wang J."/>
            <person name="Wasserman M."/>
            <person name="Watts T."/>
            <person name="Wilson D."/>
            <person name="Wilson R.K."/>
            <person name="Wing R.A."/>
            <person name="Wolfner M.F."/>
            <person name="Wong A."/>
            <person name="Wong G.K."/>
            <person name="Wu C.I."/>
            <person name="Wu G."/>
            <person name="Yamamoto D."/>
            <person name="Yang H.P."/>
            <person name="Yang S.P."/>
            <person name="Yorke J.A."/>
            <person name="Yoshida K."/>
            <person name="Zdobnov E."/>
            <person name="Zhang P."/>
            <person name="Zhang Y."/>
            <person name="Zimin A.V."/>
            <person name="Baldwin J."/>
            <person name="Abdouelleil A."/>
            <person name="Abdulkadir J."/>
            <person name="Abebe A."/>
            <person name="Abera B."/>
            <person name="Abreu J."/>
            <person name="Acer S.C."/>
            <person name="Aftuck L."/>
            <person name="Alexander A."/>
            <person name="An P."/>
            <person name="Anderson E."/>
            <person name="Anderson S."/>
            <person name="Arachi H."/>
            <person name="Azer M."/>
            <person name="Bachantsang P."/>
            <person name="Barry A."/>
            <person name="Bayul T."/>
            <person name="Berlin A."/>
            <person name="Bessette D."/>
            <person name="Bloom T."/>
            <person name="Blye J."/>
            <person name="Boguslavskiy L."/>
            <person name="Bonnet C."/>
            <person name="Boukhgalter B."/>
            <person name="Bourzgui I."/>
            <person name="Brown A."/>
            <person name="Cahill P."/>
            <person name="Channer S."/>
            <person name="Cheshatsang Y."/>
            <person name="Chuda L."/>
            <person name="Citroen M."/>
            <person name="Collymore A."/>
            <person name="Cooke P."/>
            <person name="Costello M."/>
            <person name="D'Aco K."/>
            <person name="Daza R."/>
            <person name="De Haan G."/>
            <person name="DeGray S."/>
            <person name="DeMaso C."/>
            <person name="Dhargay N."/>
            <person name="Dooley K."/>
            <person name="Dooley E."/>
            <person name="Doricent M."/>
            <person name="Dorje P."/>
            <person name="Dorjee K."/>
            <person name="Dupes A."/>
            <person name="Elong R."/>
            <person name="Falk J."/>
            <person name="Farina A."/>
            <person name="Faro S."/>
            <person name="Ferguson D."/>
            <person name="Fisher S."/>
            <person name="Foley C.D."/>
            <person name="Franke A."/>
            <person name="Friedrich D."/>
            <person name="Gadbois L."/>
            <person name="Gearin G."/>
            <person name="Gearin C.R."/>
            <person name="Giannoukos G."/>
            <person name="Goode T."/>
            <person name="Graham J."/>
            <person name="Grandbois E."/>
            <person name="Grewal S."/>
            <person name="Gyaltsen K."/>
            <person name="Hafez N."/>
            <person name="Hagos B."/>
            <person name="Hall J."/>
            <person name="Henson C."/>
            <person name="Hollinger A."/>
            <person name="Honan T."/>
            <person name="Huard M.D."/>
            <person name="Hughes L."/>
            <person name="Hurhula B."/>
            <person name="Husby M.E."/>
            <person name="Kamat A."/>
            <person name="Kanga B."/>
            <person name="Kashin S."/>
            <person name="Khazanovich D."/>
            <person name="Kisner P."/>
            <person name="Lance K."/>
            <person name="Lara M."/>
            <person name="Lee W."/>
            <person name="Lennon N."/>
            <person name="Letendre F."/>
            <person name="LeVine R."/>
            <person name="Lipovsky A."/>
            <person name="Liu X."/>
            <person name="Liu J."/>
            <person name="Liu S."/>
            <person name="Lokyitsang T."/>
            <person name="Lokyitsang Y."/>
            <person name="Lubonja R."/>
            <person name="Lui A."/>
            <person name="MacDonald P."/>
            <person name="Magnisalis V."/>
            <person name="Maru K."/>
            <person name="Matthews C."/>
            <person name="McCusker W."/>
            <person name="McDonough S."/>
            <person name="Mehta T."/>
            <person name="Meldrim J."/>
            <person name="Meneus L."/>
            <person name="Mihai O."/>
            <person name="Mihalev A."/>
            <person name="Mihova T."/>
            <person name="Mittelman R."/>
            <person name="Mlenga V."/>
            <person name="Montmayeur A."/>
            <person name="Mulrain L."/>
            <person name="Navidi A."/>
            <person name="Naylor J."/>
            <person name="Negash T."/>
            <person name="Nguyen T."/>
            <person name="Nguyen N."/>
            <person name="Nicol R."/>
            <person name="Norbu C."/>
            <person name="Norbu N."/>
            <person name="Novod N."/>
            <person name="O'Neill B."/>
            <person name="Osman S."/>
            <person name="Markiewicz E."/>
            <person name="Oyono O.L."/>
            <person name="Patti C."/>
            <person name="Phunkhang P."/>
            <person name="Pierre F."/>
            <person name="Priest M."/>
            <person name="Raghuraman S."/>
            <person name="Rege F."/>
            <person name="Reyes R."/>
            <person name="Rise C."/>
            <person name="Rogov P."/>
            <person name="Ross K."/>
            <person name="Ryan E."/>
            <person name="Settipalli S."/>
            <person name="Shea T."/>
            <person name="Sherpa N."/>
            <person name="Shi L."/>
            <person name="Shih D."/>
            <person name="Sparrow T."/>
            <person name="Spaulding J."/>
            <person name="Stalker J."/>
            <person name="Stange-Thomann N."/>
            <person name="Stavropoulos S."/>
            <person name="Stone C."/>
            <person name="Strader C."/>
            <person name="Tesfaye S."/>
            <person name="Thomson T."/>
            <person name="Thoulutsang Y."/>
            <person name="Thoulutsang D."/>
            <person name="Topham K."/>
            <person name="Topping I."/>
            <person name="Tsamla T."/>
            <person name="Vassiliev H."/>
            <person name="Vo A."/>
            <person name="Wangchuk T."/>
            <person name="Wangdi T."/>
            <person name="Weiand M."/>
            <person name="Wilkinson J."/>
            <person name="Wilson A."/>
            <person name="Yadav S."/>
            <person name="Young G."/>
            <person name="Yu Q."/>
            <person name="Zembek L."/>
            <person name="Zhong D."/>
            <person name="Zimmer A."/>
            <person name="Zwirko Z."/>
            <person name="Jaffe D.B."/>
            <person name="Alvarez P."/>
            <person name="Brockman W."/>
            <person name="Butler J."/>
            <person name="Chin C."/>
            <person name="Gnerre S."/>
            <person name="Grabherr M."/>
            <person name="Kleber M."/>
            <person name="Mauceli E."/>
            <person name="MacCallum I."/>
        </authorList>
    </citation>
    <scope>NUCLEOTIDE SEQUENCE [LARGE SCALE GENOMIC DNA]</scope>
    <source>
        <strain evidence="10">Tucson 14024-0371.13</strain>
    </source>
</reference>
<dbReference type="EMBL" id="CH902624">
    <property type="protein sequence ID" value="EDV33128.2"/>
    <property type="molecule type" value="Genomic_DNA"/>
</dbReference>
<evidence type="ECO:0000256" key="4">
    <source>
        <dbReference type="ARBA" id="ARBA00023242"/>
    </source>
</evidence>
<keyword evidence="9" id="KW-0378">Hydrolase</keyword>
<dbReference type="GO" id="GO:0006511">
    <property type="term" value="P:ubiquitin-dependent protein catabolic process"/>
    <property type="evidence" value="ECO:0007669"/>
    <property type="project" value="InterPro"/>
</dbReference>
<proteinExistence type="inferred from homology"/>
<dbReference type="GeneID" id="6505736"/>
<dbReference type="InterPro" id="IPR035144">
    <property type="entry name" value="Proteasome_alpha1"/>
</dbReference>
<dbReference type="FunCoup" id="B3MV63">
    <property type="interactions" value="1378"/>
</dbReference>
<organism evidence="9 10">
    <name type="scientific">Drosophila ananassae</name>
    <name type="common">Fruit fly</name>
    <dbReference type="NCBI Taxonomy" id="7217"/>
    <lineage>
        <taxon>Eukaryota</taxon>
        <taxon>Metazoa</taxon>
        <taxon>Ecdysozoa</taxon>
        <taxon>Arthropoda</taxon>
        <taxon>Hexapoda</taxon>
        <taxon>Insecta</taxon>
        <taxon>Pterygota</taxon>
        <taxon>Neoptera</taxon>
        <taxon>Endopterygota</taxon>
        <taxon>Diptera</taxon>
        <taxon>Brachycera</taxon>
        <taxon>Muscomorpha</taxon>
        <taxon>Ephydroidea</taxon>
        <taxon>Drosophilidae</taxon>
        <taxon>Drosophila</taxon>
        <taxon>Sophophora</taxon>
    </lineage>
</organism>
<keyword evidence="4 6" id="KW-0539">Nucleus</keyword>
<dbReference type="InParanoid" id="B3MV63"/>
<evidence type="ECO:0000256" key="7">
    <source>
        <dbReference type="SAM" id="MobiDB-lite"/>
    </source>
</evidence>
<dbReference type="GO" id="GO:0007290">
    <property type="term" value="P:spermatid nucleus elongation"/>
    <property type="evidence" value="ECO:0007669"/>
    <property type="project" value="EnsemblMetazoa"/>
</dbReference>
<dbReference type="FunFam" id="3.60.20.10:FF:000063">
    <property type="entry name" value="Proteasome subunit alpha type"/>
    <property type="match status" value="1"/>
</dbReference>
<protein>
    <recommendedName>
        <fullName evidence="6">Proteasome subunit alpha type</fullName>
    </recommendedName>
</protein>
<evidence type="ECO:0000256" key="1">
    <source>
        <dbReference type="ARBA" id="ARBA00002000"/>
    </source>
</evidence>
<evidence type="ECO:0000313" key="10">
    <source>
        <dbReference type="Proteomes" id="UP000007801"/>
    </source>
</evidence>
<evidence type="ECO:0000313" key="9">
    <source>
        <dbReference type="EMBL" id="EDV33128.2"/>
    </source>
</evidence>
<dbReference type="InterPro" id="IPR001353">
    <property type="entry name" value="Proteasome_sua/b"/>
</dbReference>
<dbReference type="STRING" id="7217.B3MV63"/>
<comment type="function">
    <text evidence="1">The proteasome is a multicatalytic proteinase complex which is characterized by its ability to cleave peptides with Arg, Phe, Tyr, Leu, and Glu adjacent to the leaving group at neutral or slightly basic pH. The proteasome has an ATP-dependent proteolytic activity.</text>
</comment>
<feature type="region of interest" description="Disordered" evidence="7">
    <location>
        <begin position="265"/>
        <end position="296"/>
    </location>
</feature>
<comment type="similarity">
    <text evidence="5 6">Belongs to the peptidase T1A family.</text>
</comment>
<dbReference type="HOGENOM" id="CLU_035750_8_0_1"/>
<dbReference type="SUPFAM" id="SSF56235">
    <property type="entry name" value="N-terminal nucleophile aminohydrolases (Ntn hydrolases)"/>
    <property type="match status" value="1"/>
</dbReference>
<dbReference type="InterPro" id="IPR029055">
    <property type="entry name" value="Ntn_hydrolases_N"/>
</dbReference>
<gene>
    <name evidence="9" type="primary">Dana\GF23090</name>
    <name evidence="9" type="synonym">dana_GLEANR_763</name>
    <name evidence="9" type="ORF">GF23090</name>
</gene>
<dbReference type="InterPro" id="IPR050115">
    <property type="entry name" value="Proteasome_alpha"/>
</dbReference>
<dbReference type="eggNOG" id="KOG0863">
    <property type="taxonomic scope" value="Eukaryota"/>
</dbReference>
<dbReference type="SMART" id="SM00948">
    <property type="entry name" value="Proteasome_A_N"/>
    <property type="match status" value="1"/>
</dbReference>
<dbReference type="GO" id="GO:0007291">
    <property type="term" value="P:sperm individualization"/>
    <property type="evidence" value="ECO:0007669"/>
    <property type="project" value="EnsemblMetazoa"/>
</dbReference>
<dbReference type="PROSITE" id="PS51475">
    <property type="entry name" value="PROTEASOME_ALPHA_2"/>
    <property type="match status" value="1"/>
</dbReference>
<dbReference type="Proteomes" id="UP000007801">
    <property type="component" value="Unassembled WGS sequence"/>
</dbReference>
<dbReference type="Gene3D" id="3.60.20.10">
    <property type="entry name" value="Glutamine Phosphoribosylpyrophosphate, subunit 1, domain 1"/>
    <property type="match status" value="1"/>
</dbReference>
<dbReference type="PROSITE" id="PS00388">
    <property type="entry name" value="PROTEASOME_ALPHA_1"/>
    <property type="match status" value="1"/>
</dbReference>
<dbReference type="SMR" id="B3MV63"/>
<keyword evidence="10" id="KW-1185">Reference proteome</keyword>
<name>B3MV63_DROAN</name>
<feature type="domain" description="Proteasome alpha-type subunits" evidence="8">
    <location>
        <begin position="6"/>
        <end position="28"/>
    </location>
</feature>
<dbReference type="KEGG" id="dan:6505736"/>
<dbReference type="InterPro" id="IPR023332">
    <property type="entry name" value="Proteasome_alpha-type"/>
</dbReference>
<evidence type="ECO:0000256" key="5">
    <source>
        <dbReference type="PROSITE-ProRule" id="PRU00808"/>
    </source>
</evidence>
<evidence type="ECO:0000256" key="6">
    <source>
        <dbReference type="RuleBase" id="RU000551"/>
    </source>
</evidence>
<dbReference type="CDD" id="cd03749">
    <property type="entry name" value="proteasome_alpha_type_1"/>
    <property type="match status" value="1"/>
</dbReference>
<sequence>MFRNQYDSDTTVWSPQGRLFQVEYAMEAVKQGSATVGLKSRDYAALIALCRTSKEAEDSPNSPLQRKIMPVDAHMGMSIAGLTADARIVCQHLRSECMSFRHSYDTDYPVQRLVTNLGIKLQATTQRYNRRPFGVGMLIAGYDEKGTHIFQVMPSANVFNCKAMAIGSRSQSARTYLERHLDSFMDSTKQDLICHGIQAIRGALGNQDSSEFTINVAIVGKDEPFKIFNETENQIYFEIAKTMGNPVTSDAEDARSIGGMIDMMDDMLEHGPSGSGSGPALDTDEESNAGLEPRPQ</sequence>
<dbReference type="GO" id="GO:0005829">
    <property type="term" value="C:cytosol"/>
    <property type="evidence" value="ECO:0007669"/>
    <property type="project" value="EnsemblMetazoa"/>
</dbReference>
<dbReference type="GO" id="GO:0001673">
    <property type="term" value="C:male germ cell nucleus"/>
    <property type="evidence" value="ECO:0007669"/>
    <property type="project" value="EnsemblMetazoa"/>
</dbReference>
<evidence type="ECO:0000256" key="3">
    <source>
        <dbReference type="ARBA" id="ARBA00022942"/>
    </source>
</evidence>
<keyword evidence="3 5" id="KW-0647">Proteasome</keyword>
<accession>B3MV63</accession>
<evidence type="ECO:0000259" key="8">
    <source>
        <dbReference type="PROSITE" id="PS00388"/>
    </source>
</evidence>
<dbReference type="InterPro" id="IPR000426">
    <property type="entry name" value="Proteasome_asu_N"/>
</dbReference>
<dbReference type="PANTHER" id="PTHR11599">
    <property type="entry name" value="PROTEASOME SUBUNIT ALPHA/BETA"/>
    <property type="match status" value="1"/>
</dbReference>
<dbReference type="GO" id="GO:0016787">
    <property type="term" value="F:hydrolase activity"/>
    <property type="evidence" value="ECO:0007669"/>
    <property type="project" value="UniProtKB-KW"/>
</dbReference>
<dbReference type="Pfam" id="PF10584">
    <property type="entry name" value="Proteasome_A_N"/>
    <property type="match status" value="1"/>
</dbReference>
<dbReference type="OrthoDB" id="431557at2759"/>
<dbReference type="Pfam" id="PF00227">
    <property type="entry name" value="Proteasome"/>
    <property type="match status" value="1"/>
</dbReference>
<dbReference type="GO" id="GO:0019773">
    <property type="term" value="C:proteasome core complex, alpha-subunit complex"/>
    <property type="evidence" value="ECO:0007669"/>
    <property type="project" value="UniProtKB-UniRule"/>
</dbReference>
<dbReference type="CTD" id="34726"/>
<comment type="subcellular location">
    <subcellularLocation>
        <location evidence="6">Cytoplasm</location>
    </subcellularLocation>
    <subcellularLocation>
        <location evidence="6">Nucleus</location>
    </subcellularLocation>
</comment>
<dbReference type="AlphaFoldDB" id="B3MV63"/>